<dbReference type="GO" id="GO:0016787">
    <property type="term" value="F:hydrolase activity"/>
    <property type="evidence" value="ECO:0007669"/>
    <property type="project" value="UniProtKB-KW"/>
</dbReference>
<keyword evidence="1" id="KW-0479">Metal-binding</keyword>
<name>A0A6L9Y6K1_9BURK</name>
<dbReference type="InterPro" id="IPR023214">
    <property type="entry name" value="HAD_sf"/>
</dbReference>
<dbReference type="PANTHER" id="PTHR43344:SF13">
    <property type="entry name" value="PHOSPHATASE RV3661-RELATED"/>
    <property type="match status" value="1"/>
</dbReference>
<keyword evidence="3" id="KW-0460">Magnesium</keyword>
<evidence type="ECO:0000313" key="5">
    <source>
        <dbReference type="Proteomes" id="UP000477651"/>
    </source>
</evidence>
<sequence>MSTKTLALFDLDNTLLPIDSDHEWLEFLARHGLAGDPQEVKRRNQEIYAKYEAGTLTAEEANLFMLSFLTLHPIVDLAKYHEQYMQEVIRPHILPQAIELVGKHLRNGDLCCLVSATNSWVITPIGRAFAFEHIIGTQPEIINGQFTGKYTGVASYKEGKITRVQEWLASLGLRFDDFEQSFFYSDSINDLPLLEQVSHPIATNPHTKLREVAQAKGWTILDLFQ</sequence>
<dbReference type="InterPro" id="IPR036412">
    <property type="entry name" value="HAD-like_sf"/>
</dbReference>
<proteinExistence type="predicted"/>
<gene>
    <name evidence="4" type="ORF">F9B74_05785</name>
</gene>
<reference evidence="4 5" key="1">
    <citation type="submission" date="2020-02" db="EMBL/GenBank/DDBJ databases">
        <title>Pelistega sp. NLN82 were isolated from wild rodents of the Hainan Island.</title>
        <authorList>
            <person name="Niu N."/>
            <person name="Zhou J."/>
        </authorList>
    </citation>
    <scope>NUCLEOTIDE SEQUENCE [LARGE SCALE GENOMIC DNA]</scope>
    <source>
        <strain evidence="4 5">NLN82</strain>
    </source>
</reference>
<evidence type="ECO:0000256" key="2">
    <source>
        <dbReference type="ARBA" id="ARBA00022801"/>
    </source>
</evidence>
<dbReference type="Proteomes" id="UP000477651">
    <property type="component" value="Unassembled WGS sequence"/>
</dbReference>
<dbReference type="NCBIfam" id="TIGR01490">
    <property type="entry name" value="HAD-SF-IB-hyp1"/>
    <property type="match status" value="1"/>
</dbReference>
<keyword evidence="2 4" id="KW-0378">Hydrolase</keyword>
<accession>A0A6L9Y6K1</accession>
<dbReference type="SUPFAM" id="SSF56784">
    <property type="entry name" value="HAD-like"/>
    <property type="match status" value="1"/>
</dbReference>
<organism evidence="4 5">
    <name type="scientific">Pelistega ratti</name>
    <dbReference type="NCBI Taxonomy" id="2652177"/>
    <lineage>
        <taxon>Bacteria</taxon>
        <taxon>Pseudomonadati</taxon>
        <taxon>Pseudomonadota</taxon>
        <taxon>Betaproteobacteria</taxon>
        <taxon>Burkholderiales</taxon>
        <taxon>Alcaligenaceae</taxon>
        <taxon>Pelistega</taxon>
    </lineage>
</organism>
<dbReference type="AlphaFoldDB" id="A0A6L9Y6K1"/>
<evidence type="ECO:0000256" key="3">
    <source>
        <dbReference type="ARBA" id="ARBA00022842"/>
    </source>
</evidence>
<dbReference type="Gene3D" id="3.40.50.1000">
    <property type="entry name" value="HAD superfamily/HAD-like"/>
    <property type="match status" value="1"/>
</dbReference>
<evidence type="ECO:0000256" key="1">
    <source>
        <dbReference type="ARBA" id="ARBA00022723"/>
    </source>
</evidence>
<dbReference type="EMBL" id="JAAGYR010000009">
    <property type="protein sequence ID" value="NEN75835.1"/>
    <property type="molecule type" value="Genomic_DNA"/>
</dbReference>
<keyword evidence="5" id="KW-1185">Reference proteome</keyword>
<dbReference type="GO" id="GO:0046872">
    <property type="term" value="F:metal ion binding"/>
    <property type="evidence" value="ECO:0007669"/>
    <property type="project" value="UniProtKB-KW"/>
</dbReference>
<dbReference type="CDD" id="cd02612">
    <property type="entry name" value="HAD_PGPPase"/>
    <property type="match status" value="1"/>
</dbReference>
<dbReference type="InterPro" id="IPR050582">
    <property type="entry name" value="HAD-like_SerB"/>
</dbReference>
<evidence type="ECO:0000313" key="4">
    <source>
        <dbReference type="EMBL" id="NEN75835.1"/>
    </source>
</evidence>
<comment type="caution">
    <text evidence="4">The sequence shown here is derived from an EMBL/GenBank/DDBJ whole genome shotgun (WGS) entry which is preliminary data.</text>
</comment>
<dbReference type="Pfam" id="PF12710">
    <property type="entry name" value="HAD"/>
    <property type="match status" value="1"/>
</dbReference>
<dbReference type="PANTHER" id="PTHR43344">
    <property type="entry name" value="PHOSPHOSERINE PHOSPHATASE"/>
    <property type="match status" value="1"/>
</dbReference>
<dbReference type="Gene3D" id="1.20.1440.100">
    <property type="entry name" value="SG protein - dephosphorylation function"/>
    <property type="match status" value="1"/>
</dbReference>
<dbReference type="NCBIfam" id="TIGR01488">
    <property type="entry name" value="HAD-SF-IB"/>
    <property type="match status" value="1"/>
</dbReference>
<dbReference type="InterPro" id="IPR006385">
    <property type="entry name" value="HAD_hydro_SerB1"/>
</dbReference>
<dbReference type="RefSeq" id="WP_163764418.1">
    <property type="nucleotide sequence ID" value="NZ_JAAGYR010000009.1"/>
</dbReference>
<protein>
    <submittedName>
        <fullName evidence="4">HAD family hydrolase</fullName>
    </submittedName>
</protein>